<evidence type="ECO:0000313" key="2">
    <source>
        <dbReference type="EMBL" id="OEH80442.1"/>
    </source>
</evidence>
<dbReference type="InParanoid" id="A0A1D3DAF6"/>
<sequence>MVYLLLRGYLHVNYAFGAPSGPFTERPILCRPLDACKAPEKRIPGGFDKACYEGLTFLPRGGPASLDAALEAPAEDQANAAGITETPATAASKATAP</sequence>
<dbReference type="EMBL" id="JROU02000076">
    <property type="protein sequence ID" value="OEH80442.1"/>
    <property type="molecule type" value="Genomic_DNA"/>
</dbReference>
<dbReference type="VEuPathDB" id="ToxoDB:cyc_03153"/>
<protein>
    <submittedName>
        <fullName evidence="2">Uncharacterized protein</fullName>
    </submittedName>
</protein>
<accession>A0A1D3DAF6</accession>
<keyword evidence="3" id="KW-1185">Reference proteome</keyword>
<reference evidence="2 3" key="1">
    <citation type="journal article" date="2016" name="BMC Genomics">
        <title>Comparative genomics reveals Cyclospora cayetanensis possesses coccidia-like metabolism and invasion components but unique surface antigens.</title>
        <authorList>
            <person name="Liu S."/>
            <person name="Wang L."/>
            <person name="Zheng H."/>
            <person name="Xu Z."/>
            <person name="Roellig D.M."/>
            <person name="Li N."/>
            <person name="Frace M.A."/>
            <person name="Tang K."/>
            <person name="Arrowood M.J."/>
            <person name="Moss D.M."/>
            <person name="Zhang L."/>
            <person name="Feng Y."/>
            <person name="Xiao L."/>
        </authorList>
    </citation>
    <scope>NUCLEOTIDE SEQUENCE [LARGE SCALE GENOMIC DNA]</scope>
    <source>
        <strain evidence="2 3">CHN_HEN01</strain>
    </source>
</reference>
<dbReference type="AlphaFoldDB" id="A0A1D3DAF6"/>
<feature type="compositionally biased region" description="Low complexity" evidence="1">
    <location>
        <begin position="84"/>
        <end position="97"/>
    </location>
</feature>
<feature type="region of interest" description="Disordered" evidence="1">
    <location>
        <begin position="76"/>
        <end position="97"/>
    </location>
</feature>
<comment type="caution">
    <text evidence="2">The sequence shown here is derived from an EMBL/GenBank/DDBJ whole genome shotgun (WGS) entry which is preliminary data.</text>
</comment>
<evidence type="ECO:0000313" key="3">
    <source>
        <dbReference type="Proteomes" id="UP000095192"/>
    </source>
</evidence>
<gene>
    <name evidence="2" type="ORF">cyc_03153</name>
</gene>
<organism evidence="2 3">
    <name type="scientific">Cyclospora cayetanensis</name>
    <dbReference type="NCBI Taxonomy" id="88456"/>
    <lineage>
        <taxon>Eukaryota</taxon>
        <taxon>Sar</taxon>
        <taxon>Alveolata</taxon>
        <taxon>Apicomplexa</taxon>
        <taxon>Conoidasida</taxon>
        <taxon>Coccidia</taxon>
        <taxon>Eucoccidiorida</taxon>
        <taxon>Eimeriorina</taxon>
        <taxon>Eimeriidae</taxon>
        <taxon>Cyclospora</taxon>
    </lineage>
</organism>
<proteinExistence type="predicted"/>
<name>A0A1D3DAF6_9EIME</name>
<dbReference type="Proteomes" id="UP000095192">
    <property type="component" value="Unassembled WGS sequence"/>
</dbReference>
<evidence type="ECO:0000256" key="1">
    <source>
        <dbReference type="SAM" id="MobiDB-lite"/>
    </source>
</evidence>